<dbReference type="AlphaFoldDB" id="A0A9N8Z8S8"/>
<dbReference type="Proteomes" id="UP000789706">
    <property type="component" value="Unassembled WGS sequence"/>
</dbReference>
<comment type="caution">
    <text evidence="1">The sequence shown here is derived from an EMBL/GenBank/DDBJ whole genome shotgun (WGS) entry which is preliminary data.</text>
</comment>
<dbReference type="Gene3D" id="2.40.50.140">
    <property type="entry name" value="Nucleic acid-binding proteins"/>
    <property type="match status" value="1"/>
</dbReference>
<accession>A0A9N8Z8S8</accession>
<name>A0A9N8Z8S8_9GLOM</name>
<dbReference type="EMBL" id="CAJVPK010000241">
    <property type="protein sequence ID" value="CAG8481183.1"/>
    <property type="molecule type" value="Genomic_DNA"/>
</dbReference>
<gene>
    <name evidence="1" type="ORF">DEBURN_LOCUS3671</name>
</gene>
<dbReference type="OrthoDB" id="274752at2759"/>
<protein>
    <submittedName>
        <fullName evidence="1">8242_t:CDS:1</fullName>
    </submittedName>
</protein>
<evidence type="ECO:0000313" key="1">
    <source>
        <dbReference type="EMBL" id="CAG8481183.1"/>
    </source>
</evidence>
<sequence length="60" mass="6992">MIQNLIGIVIKTATAKTVKVQVAKQFEHPKVHKNTKNTWFMMKIADVHWAMWLEFKPVDA</sequence>
<dbReference type="SUPFAM" id="SSF50249">
    <property type="entry name" value="Nucleic acid-binding proteins"/>
    <property type="match status" value="1"/>
</dbReference>
<keyword evidence="2" id="KW-1185">Reference proteome</keyword>
<dbReference type="InterPro" id="IPR012340">
    <property type="entry name" value="NA-bd_OB-fold"/>
</dbReference>
<organism evidence="1 2">
    <name type="scientific">Diversispora eburnea</name>
    <dbReference type="NCBI Taxonomy" id="1213867"/>
    <lineage>
        <taxon>Eukaryota</taxon>
        <taxon>Fungi</taxon>
        <taxon>Fungi incertae sedis</taxon>
        <taxon>Mucoromycota</taxon>
        <taxon>Glomeromycotina</taxon>
        <taxon>Glomeromycetes</taxon>
        <taxon>Diversisporales</taxon>
        <taxon>Diversisporaceae</taxon>
        <taxon>Diversispora</taxon>
    </lineage>
</organism>
<proteinExistence type="predicted"/>
<reference evidence="1" key="1">
    <citation type="submission" date="2021-06" db="EMBL/GenBank/DDBJ databases">
        <authorList>
            <person name="Kallberg Y."/>
            <person name="Tangrot J."/>
            <person name="Rosling A."/>
        </authorList>
    </citation>
    <scope>NUCLEOTIDE SEQUENCE</scope>
    <source>
        <strain evidence="1">AZ414A</strain>
    </source>
</reference>
<evidence type="ECO:0000313" key="2">
    <source>
        <dbReference type="Proteomes" id="UP000789706"/>
    </source>
</evidence>